<dbReference type="Proteomes" id="UP000789572">
    <property type="component" value="Unassembled WGS sequence"/>
</dbReference>
<comment type="caution">
    <text evidence="1">The sequence shown here is derived from an EMBL/GenBank/DDBJ whole genome shotgun (WGS) entry which is preliminary data.</text>
</comment>
<name>A0A9N9B944_9GLOM</name>
<reference evidence="1" key="1">
    <citation type="submission" date="2021-06" db="EMBL/GenBank/DDBJ databases">
        <authorList>
            <person name="Kallberg Y."/>
            <person name="Tangrot J."/>
            <person name="Rosling A."/>
        </authorList>
    </citation>
    <scope>NUCLEOTIDE SEQUENCE</scope>
    <source>
        <strain evidence="1">IA702</strain>
    </source>
</reference>
<feature type="non-terminal residue" evidence="1">
    <location>
        <position position="721"/>
    </location>
</feature>
<sequence length="721" mass="83223">GCLKGILKCQVDKLSTFKAEAQLQSRVKHFWFESNDELLLLQCDLSTTRAGSIRLAKFVIEQLRNEYFARRQRNEYVNMPTKHACIILHHHRDQTSTSSFNIMCGWEQVTIETLAPQEKPLSALIEGSLSTVINSTYPFEEILQQELLRCLLCIKYPNSSQSIEHVRGNSKLESIRRYFEDERSPLRSCYMHCALLTFFNITDDLKEDEELTEFWKNMYLNKKTLDIEAIKEPGPDGYAIASGLHDLHFPFMNQINSFKKIYTDDIAELEEDENNFDETGELNKKVICTAATFSKLYYRDFVTVIASNHGGAKVTGILMPLLSRLMAQMQLASLFPTIMENLDDYEDYEETFEQHIIYEVSRIFLDELWQLSGEEDIHDKAIKWQLDVANIMSLCVQLPGYKEVISFQLLRVCNDLLSAQAIPVDRLKNIINFDDEDFLSVDFLNDVLSILDNLEPTEKNLTSRQSFLLRFLNMIENDSKVQLFLYDKIFQPAEPLRFTAAVILHIISAEDIKNDNILLLLVRSPTDAFAKSRRLEAINRQLKMHDPNSQCRNSNLQELSGLFRDASQAIRGTMSEPLQRICSIALLKQFVQEFWESAGLDKPTVQQSELNFMLTDDIQTLIDELNSAMEFNHPQIHSLKVYFLKNLRFRGFTIGDLKTFCTVQKGLLPWLATLPWDYVNINQTSRIPFNPYGLLQEYGDAEIAYTTMTRMVDDNANKSNA</sequence>
<accession>A0A9N9B944</accession>
<protein>
    <submittedName>
        <fullName evidence="1">4500_t:CDS:1</fullName>
    </submittedName>
</protein>
<organism evidence="1 2">
    <name type="scientific">Paraglomus occultum</name>
    <dbReference type="NCBI Taxonomy" id="144539"/>
    <lineage>
        <taxon>Eukaryota</taxon>
        <taxon>Fungi</taxon>
        <taxon>Fungi incertae sedis</taxon>
        <taxon>Mucoromycota</taxon>
        <taxon>Glomeromycotina</taxon>
        <taxon>Glomeromycetes</taxon>
        <taxon>Paraglomerales</taxon>
        <taxon>Paraglomeraceae</taxon>
        <taxon>Paraglomus</taxon>
    </lineage>
</organism>
<evidence type="ECO:0000313" key="1">
    <source>
        <dbReference type="EMBL" id="CAG8559894.1"/>
    </source>
</evidence>
<dbReference type="AlphaFoldDB" id="A0A9N9B944"/>
<evidence type="ECO:0000313" key="2">
    <source>
        <dbReference type="Proteomes" id="UP000789572"/>
    </source>
</evidence>
<dbReference type="EMBL" id="CAJVPJ010000839">
    <property type="protein sequence ID" value="CAG8559894.1"/>
    <property type="molecule type" value="Genomic_DNA"/>
</dbReference>
<proteinExistence type="predicted"/>
<dbReference type="OrthoDB" id="2400221at2759"/>
<keyword evidence="2" id="KW-1185">Reference proteome</keyword>
<gene>
    <name evidence="1" type="ORF">POCULU_LOCUS5454</name>
</gene>